<dbReference type="Proteomes" id="UP001162156">
    <property type="component" value="Unassembled WGS sequence"/>
</dbReference>
<feature type="compositionally biased region" description="Basic residues" evidence="3">
    <location>
        <begin position="234"/>
        <end position="246"/>
    </location>
</feature>
<feature type="compositionally biased region" description="Basic and acidic residues" evidence="3">
    <location>
        <begin position="286"/>
        <end position="324"/>
    </location>
</feature>
<dbReference type="InterPro" id="IPR042816">
    <property type="entry name" value="Nsrp1"/>
</dbReference>
<keyword evidence="2" id="KW-0175">Coiled coil</keyword>
<dbReference type="PANTHER" id="PTHR31938:SF4">
    <property type="entry name" value="NUCLEAR SPECKLE SPLICING REGULATORY PROTEIN 1"/>
    <property type="match status" value="1"/>
</dbReference>
<comment type="similarity">
    <text evidence="1">Belongs to the NSRP1 family.</text>
</comment>
<feature type="region of interest" description="Disordered" evidence="3">
    <location>
        <begin position="25"/>
        <end position="63"/>
    </location>
</feature>
<feature type="compositionally biased region" description="Basic and acidic residues" evidence="3">
    <location>
        <begin position="50"/>
        <end position="63"/>
    </location>
</feature>
<reference evidence="5" key="1">
    <citation type="journal article" date="2023" name="Insect Mol. Biol.">
        <title>Genome sequencing provides insights into the evolution of gene families encoding plant cell wall-degrading enzymes in longhorned beetles.</title>
        <authorList>
            <person name="Shin N.R."/>
            <person name="Okamura Y."/>
            <person name="Kirsch R."/>
            <person name="Pauchet Y."/>
        </authorList>
    </citation>
    <scope>NUCLEOTIDE SEQUENCE</scope>
    <source>
        <strain evidence="5">RBIC_L_NR</strain>
    </source>
</reference>
<feature type="compositionally biased region" description="Basic and acidic residues" evidence="3">
    <location>
        <begin position="247"/>
        <end position="265"/>
    </location>
</feature>
<dbReference type="EMBL" id="JANEYF010000206">
    <property type="protein sequence ID" value="KAJ8971489.1"/>
    <property type="molecule type" value="Genomic_DNA"/>
</dbReference>
<evidence type="ECO:0000313" key="5">
    <source>
        <dbReference type="EMBL" id="KAJ8971489.1"/>
    </source>
</evidence>
<evidence type="ECO:0000256" key="3">
    <source>
        <dbReference type="SAM" id="MobiDB-lite"/>
    </source>
</evidence>
<name>A0AAV8ZV69_9CUCU</name>
<dbReference type="Pfam" id="PF09745">
    <property type="entry name" value="NSRP1_N"/>
    <property type="match status" value="1"/>
</dbReference>
<evidence type="ECO:0000256" key="2">
    <source>
        <dbReference type="ARBA" id="ARBA00023054"/>
    </source>
</evidence>
<evidence type="ECO:0000259" key="4">
    <source>
        <dbReference type="Pfam" id="PF09745"/>
    </source>
</evidence>
<accession>A0AAV8ZV69</accession>
<feature type="compositionally biased region" description="Basic and acidic residues" evidence="3">
    <location>
        <begin position="108"/>
        <end position="136"/>
    </location>
</feature>
<dbReference type="PANTHER" id="PTHR31938">
    <property type="entry name" value="NUCLEAR SPECKLE SPLICING REGULATORY PROTEIN 1"/>
    <property type="match status" value="1"/>
</dbReference>
<organism evidence="5 6">
    <name type="scientific">Rhamnusium bicolor</name>
    <dbReference type="NCBI Taxonomy" id="1586634"/>
    <lineage>
        <taxon>Eukaryota</taxon>
        <taxon>Metazoa</taxon>
        <taxon>Ecdysozoa</taxon>
        <taxon>Arthropoda</taxon>
        <taxon>Hexapoda</taxon>
        <taxon>Insecta</taxon>
        <taxon>Pterygota</taxon>
        <taxon>Neoptera</taxon>
        <taxon>Endopterygota</taxon>
        <taxon>Coleoptera</taxon>
        <taxon>Polyphaga</taxon>
        <taxon>Cucujiformia</taxon>
        <taxon>Chrysomeloidea</taxon>
        <taxon>Cerambycidae</taxon>
        <taxon>Lepturinae</taxon>
        <taxon>Rhagiini</taxon>
        <taxon>Rhamnusium</taxon>
    </lineage>
</organism>
<feature type="compositionally biased region" description="Acidic residues" evidence="3">
    <location>
        <begin position="271"/>
        <end position="285"/>
    </location>
</feature>
<keyword evidence="6" id="KW-1185">Reference proteome</keyword>
<feature type="compositionally biased region" description="Basic and acidic residues" evidence="3">
    <location>
        <begin position="187"/>
        <end position="216"/>
    </location>
</feature>
<dbReference type="AlphaFoldDB" id="A0AAV8ZV69"/>
<feature type="region of interest" description="Disordered" evidence="3">
    <location>
        <begin position="187"/>
        <end position="331"/>
    </location>
</feature>
<proteinExistence type="inferred from homology"/>
<dbReference type="InterPro" id="IPR018612">
    <property type="entry name" value="NSRP1_N"/>
</dbReference>
<feature type="region of interest" description="Disordered" evidence="3">
    <location>
        <begin position="108"/>
        <end position="137"/>
    </location>
</feature>
<evidence type="ECO:0000313" key="6">
    <source>
        <dbReference type="Proteomes" id="UP001162156"/>
    </source>
</evidence>
<protein>
    <recommendedName>
        <fullName evidence="4">Nuclear speckle splicing regulatory protein 1 N-terminal domain-containing protein</fullName>
    </recommendedName>
</protein>
<comment type="caution">
    <text evidence="5">The sequence shown here is derived from an EMBL/GenBank/DDBJ whole genome shotgun (WGS) entry which is preliminary data.</text>
</comment>
<evidence type="ECO:0000256" key="1">
    <source>
        <dbReference type="ARBA" id="ARBA00010126"/>
    </source>
</evidence>
<feature type="domain" description="Nuclear speckle splicing regulatory protein 1 N-terminal" evidence="4">
    <location>
        <begin position="55"/>
        <end position="171"/>
    </location>
</feature>
<sequence length="376" mass="44313">MSKQYGLILPNSDKGHKIAAVTATRPAIFNEDSDSDSPETKPTGVTKSIKKQDKLNQHKAIKEDPTVYQYDEIYDEMDQQRKESKLSRKDLDRKPKYISKLLAAADKRKRENERRIERQVQKEREEEGEQFQDKESFVTSAYKKKLEELRELEEQEKREEYLESIGDVRKQGNLDGFYRHLYDQKVNYEEKKEIDPEKENADIKEAPKSDSDDNRSAKKRKSSESQSDLESKIKPKKDVKKRKYRTRKESEDQSDEENKTKKEHLPSNLDADSDFSIDSSDSEDEKVEKGKEEKLDKTEADDEKKDTNNLNVEENKENEAKELVENQEEEKLEEKIVEVKPKKNKVDIWKKRTVGEKFDEALKRYFERKSLREAGM</sequence>
<gene>
    <name evidence="5" type="ORF">NQ314_000674</name>
</gene>
<dbReference type="GO" id="GO:0000381">
    <property type="term" value="P:regulation of alternative mRNA splicing, via spliceosome"/>
    <property type="evidence" value="ECO:0007669"/>
    <property type="project" value="InterPro"/>
</dbReference>